<evidence type="ECO:0000256" key="7">
    <source>
        <dbReference type="ARBA" id="ARBA00022723"/>
    </source>
</evidence>
<dbReference type="RefSeq" id="WP_073080599.1">
    <property type="nucleotide sequence ID" value="NZ_FQXV01000011.1"/>
</dbReference>
<dbReference type="OrthoDB" id="9782387at2"/>
<dbReference type="CDD" id="cd01335">
    <property type="entry name" value="Radical_SAM"/>
    <property type="match status" value="1"/>
</dbReference>
<dbReference type="SFLD" id="SFLDS00029">
    <property type="entry name" value="Radical_SAM"/>
    <property type="match status" value="1"/>
</dbReference>
<dbReference type="GO" id="GO:0051539">
    <property type="term" value="F:4 iron, 4 sulfur cluster binding"/>
    <property type="evidence" value="ECO:0007669"/>
    <property type="project" value="UniProtKB-KW"/>
</dbReference>
<evidence type="ECO:0000313" key="13">
    <source>
        <dbReference type="EMBL" id="SHI16894.1"/>
    </source>
</evidence>
<dbReference type="NCBIfam" id="TIGR02491">
    <property type="entry name" value="NrdG"/>
    <property type="match status" value="1"/>
</dbReference>
<name>A0A1M5YYF0_9FIRM</name>
<keyword evidence="14" id="KW-1185">Reference proteome</keyword>
<organism evidence="13 14">
    <name type="scientific">Sporobacter termitidis DSM 10068</name>
    <dbReference type="NCBI Taxonomy" id="1123282"/>
    <lineage>
        <taxon>Bacteria</taxon>
        <taxon>Bacillati</taxon>
        <taxon>Bacillota</taxon>
        <taxon>Clostridia</taxon>
        <taxon>Eubacteriales</taxon>
        <taxon>Oscillospiraceae</taxon>
        <taxon>Sporobacter</taxon>
    </lineage>
</organism>
<dbReference type="SFLD" id="SFLDG01063">
    <property type="entry name" value="activating_enzymes__group_1"/>
    <property type="match status" value="1"/>
</dbReference>
<evidence type="ECO:0000256" key="1">
    <source>
        <dbReference type="ARBA" id="ARBA00001966"/>
    </source>
</evidence>
<keyword evidence="10" id="KW-0411">Iron-sulfur</keyword>
<dbReference type="EC" id="1.97.1.-" evidence="12"/>
<accession>A0A1M5YYF0</accession>
<evidence type="ECO:0000256" key="4">
    <source>
        <dbReference type="ARBA" id="ARBA00014281"/>
    </source>
</evidence>
<sequence length="162" mass="17338">MRIAGLVQDSIVDGPGLRFAVFTQGCPHHCEGCHNPETHDPSGGSETPVADVIRQLLGNPLTDGVTLTGGEPFAQPGACAEIAGAARNAGLNVWAYSGYTFEELLASADPDIRRLLERVDVLVDGRFVLKERSLNLHWRGSRNQRIVDVPKSLAAGNAVIIE</sequence>
<comment type="function">
    <text evidence="2 12">Activation of anaerobic ribonucleoside-triphosphate reductase under anaerobic conditions by generation of an organic free radical, using S-adenosylmethionine and reduced flavodoxin as cosubstrates to produce 5'-deoxy-adenosine.</text>
</comment>
<keyword evidence="8 12" id="KW-0560">Oxidoreductase</keyword>
<evidence type="ECO:0000256" key="9">
    <source>
        <dbReference type="ARBA" id="ARBA00023004"/>
    </source>
</evidence>
<keyword evidence="5" id="KW-0004">4Fe-4S</keyword>
<dbReference type="Gene3D" id="3.20.20.70">
    <property type="entry name" value="Aldolase class I"/>
    <property type="match status" value="1"/>
</dbReference>
<keyword evidence="7" id="KW-0479">Metal-binding</keyword>
<evidence type="ECO:0000256" key="10">
    <source>
        <dbReference type="ARBA" id="ARBA00023014"/>
    </source>
</evidence>
<evidence type="ECO:0000256" key="8">
    <source>
        <dbReference type="ARBA" id="ARBA00023002"/>
    </source>
</evidence>
<dbReference type="EMBL" id="FQXV01000011">
    <property type="protein sequence ID" value="SHI16894.1"/>
    <property type="molecule type" value="Genomic_DNA"/>
</dbReference>
<protein>
    <recommendedName>
        <fullName evidence="4 12">Anaerobic ribonucleoside-triphosphate reductase-activating protein</fullName>
        <ecNumber evidence="12">1.97.1.-</ecNumber>
    </recommendedName>
</protein>
<gene>
    <name evidence="13" type="ORF">SAMN02745823_02985</name>
</gene>
<dbReference type="SFLD" id="SFLDF00299">
    <property type="entry name" value="anaerobic_ribonucleoside-triph"/>
    <property type="match status" value="1"/>
</dbReference>
<evidence type="ECO:0000256" key="2">
    <source>
        <dbReference type="ARBA" id="ARBA00003852"/>
    </source>
</evidence>
<dbReference type="InterPro" id="IPR012837">
    <property type="entry name" value="NrdG"/>
</dbReference>
<dbReference type="STRING" id="1123282.SAMN02745823_02985"/>
<dbReference type="PIRSF" id="PIRSF000368">
    <property type="entry name" value="NrdG"/>
    <property type="match status" value="1"/>
</dbReference>
<evidence type="ECO:0000256" key="6">
    <source>
        <dbReference type="ARBA" id="ARBA00022691"/>
    </source>
</evidence>
<evidence type="ECO:0000256" key="12">
    <source>
        <dbReference type="PIRNR" id="PIRNR000368"/>
    </source>
</evidence>
<dbReference type="AlphaFoldDB" id="A0A1M5YYF0"/>
<dbReference type="InterPro" id="IPR007197">
    <property type="entry name" value="rSAM"/>
</dbReference>
<evidence type="ECO:0000256" key="3">
    <source>
        <dbReference type="ARBA" id="ARBA00009777"/>
    </source>
</evidence>
<proteinExistence type="inferred from homology"/>
<dbReference type="GO" id="GO:0046872">
    <property type="term" value="F:metal ion binding"/>
    <property type="evidence" value="ECO:0007669"/>
    <property type="project" value="UniProtKB-KW"/>
</dbReference>
<comment type="similarity">
    <text evidence="3 12">Belongs to the organic radical-activating enzymes family.</text>
</comment>
<dbReference type="SFLD" id="SFLDG01066">
    <property type="entry name" value="organic_radical-activating_enz"/>
    <property type="match status" value="1"/>
</dbReference>
<dbReference type="PANTHER" id="PTHR30352">
    <property type="entry name" value="PYRUVATE FORMATE-LYASE-ACTIVATING ENZYME"/>
    <property type="match status" value="1"/>
</dbReference>
<dbReference type="Proteomes" id="UP000183995">
    <property type="component" value="Unassembled WGS sequence"/>
</dbReference>
<evidence type="ECO:0000256" key="5">
    <source>
        <dbReference type="ARBA" id="ARBA00022485"/>
    </source>
</evidence>
<dbReference type="GO" id="GO:0004748">
    <property type="term" value="F:ribonucleoside-diphosphate reductase activity, thioredoxin disulfide as acceptor"/>
    <property type="evidence" value="ECO:0007669"/>
    <property type="project" value="TreeGrafter"/>
</dbReference>
<dbReference type="SUPFAM" id="SSF102114">
    <property type="entry name" value="Radical SAM enzymes"/>
    <property type="match status" value="1"/>
</dbReference>
<dbReference type="PROSITE" id="PS01087">
    <property type="entry name" value="RADICAL_ACTIVATING"/>
    <property type="match status" value="1"/>
</dbReference>
<dbReference type="Pfam" id="PF13353">
    <property type="entry name" value="Fer4_12"/>
    <property type="match status" value="1"/>
</dbReference>
<comment type="cofactor">
    <cofactor evidence="1">
        <name>[4Fe-4S] cluster</name>
        <dbReference type="ChEBI" id="CHEBI:49883"/>
    </cofactor>
</comment>
<keyword evidence="6" id="KW-0949">S-adenosyl-L-methionine</keyword>
<dbReference type="InterPro" id="IPR001989">
    <property type="entry name" value="Radical_activat_CS"/>
</dbReference>
<keyword evidence="9" id="KW-0408">Iron</keyword>
<dbReference type="GO" id="GO:0043365">
    <property type="term" value="F:[formate-C-acetyltransferase]-activating enzyme activity"/>
    <property type="evidence" value="ECO:0007669"/>
    <property type="project" value="InterPro"/>
</dbReference>
<dbReference type="InterPro" id="IPR034457">
    <property type="entry name" value="Organic_radical-activating"/>
</dbReference>
<evidence type="ECO:0000256" key="11">
    <source>
        <dbReference type="ARBA" id="ARBA00047365"/>
    </source>
</evidence>
<evidence type="ECO:0000313" key="14">
    <source>
        <dbReference type="Proteomes" id="UP000183995"/>
    </source>
</evidence>
<dbReference type="PANTHER" id="PTHR30352:SF2">
    <property type="entry name" value="ANAEROBIC RIBONUCLEOSIDE-TRIPHOSPHATE REDUCTASE-ACTIVATING PROTEIN"/>
    <property type="match status" value="1"/>
</dbReference>
<reference evidence="13 14" key="1">
    <citation type="submission" date="2016-11" db="EMBL/GenBank/DDBJ databases">
        <authorList>
            <person name="Jaros S."/>
            <person name="Januszkiewicz K."/>
            <person name="Wedrychowicz H."/>
        </authorList>
    </citation>
    <scope>NUCLEOTIDE SEQUENCE [LARGE SCALE GENOMIC DNA]</scope>
    <source>
        <strain evidence="13 14">DSM 10068</strain>
    </source>
</reference>
<dbReference type="InterPro" id="IPR013785">
    <property type="entry name" value="Aldolase_TIM"/>
</dbReference>
<dbReference type="InterPro" id="IPR058240">
    <property type="entry name" value="rSAM_sf"/>
</dbReference>
<comment type="catalytic activity">
    <reaction evidence="11">
        <text>glycyl-[protein] + reduced [flavodoxin] + S-adenosyl-L-methionine = glycin-2-yl radical-[protein] + semiquinone [flavodoxin] + 5'-deoxyadenosine + L-methionine + H(+)</text>
        <dbReference type="Rhea" id="RHEA:61976"/>
        <dbReference type="Rhea" id="RHEA-COMP:10622"/>
        <dbReference type="Rhea" id="RHEA-COMP:14480"/>
        <dbReference type="Rhea" id="RHEA-COMP:15993"/>
        <dbReference type="Rhea" id="RHEA-COMP:15994"/>
        <dbReference type="ChEBI" id="CHEBI:15378"/>
        <dbReference type="ChEBI" id="CHEBI:17319"/>
        <dbReference type="ChEBI" id="CHEBI:29947"/>
        <dbReference type="ChEBI" id="CHEBI:32722"/>
        <dbReference type="ChEBI" id="CHEBI:57618"/>
        <dbReference type="ChEBI" id="CHEBI:57844"/>
        <dbReference type="ChEBI" id="CHEBI:59789"/>
        <dbReference type="ChEBI" id="CHEBI:140311"/>
    </reaction>
</comment>